<dbReference type="InterPro" id="IPR013083">
    <property type="entry name" value="Znf_RING/FYVE/PHD"/>
</dbReference>
<dbReference type="PROSITE" id="PS50089">
    <property type="entry name" value="ZF_RING_2"/>
    <property type="match status" value="1"/>
</dbReference>
<dbReference type="SUPFAM" id="SSF57850">
    <property type="entry name" value="RING/U-box"/>
    <property type="match status" value="1"/>
</dbReference>
<dbReference type="EMBL" id="JAAARO010000004">
    <property type="protein sequence ID" value="KAF5749589.1"/>
    <property type="molecule type" value="Genomic_DNA"/>
</dbReference>
<evidence type="ECO:0000256" key="2">
    <source>
        <dbReference type="SAM" id="MobiDB-lite"/>
    </source>
</evidence>
<organism evidence="4 5">
    <name type="scientific">Tripterygium wilfordii</name>
    <name type="common">Thunder God vine</name>
    <dbReference type="NCBI Taxonomy" id="458696"/>
    <lineage>
        <taxon>Eukaryota</taxon>
        <taxon>Viridiplantae</taxon>
        <taxon>Streptophyta</taxon>
        <taxon>Embryophyta</taxon>
        <taxon>Tracheophyta</taxon>
        <taxon>Spermatophyta</taxon>
        <taxon>Magnoliopsida</taxon>
        <taxon>eudicotyledons</taxon>
        <taxon>Gunneridae</taxon>
        <taxon>Pentapetalae</taxon>
        <taxon>rosids</taxon>
        <taxon>fabids</taxon>
        <taxon>Celastrales</taxon>
        <taxon>Celastraceae</taxon>
        <taxon>Tripterygium</taxon>
    </lineage>
</organism>
<dbReference type="Proteomes" id="UP000593562">
    <property type="component" value="Unassembled WGS sequence"/>
</dbReference>
<dbReference type="PANTHER" id="PTHR31150:SF6">
    <property type="entry name" value="ZINC ION BINDING PROTEIN"/>
    <property type="match status" value="1"/>
</dbReference>
<keyword evidence="1" id="KW-0863">Zinc-finger</keyword>
<keyword evidence="1" id="KW-0479">Metal-binding</keyword>
<dbReference type="InterPro" id="IPR001841">
    <property type="entry name" value="Znf_RING"/>
</dbReference>
<dbReference type="InParanoid" id="A0A7J7DTH9"/>
<name>A0A7J7DTH9_TRIWF</name>
<evidence type="ECO:0000313" key="5">
    <source>
        <dbReference type="Proteomes" id="UP000593562"/>
    </source>
</evidence>
<evidence type="ECO:0000259" key="3">
    <source>
        <dbReference type="PROSITE" id="PS50089"/>
    </source>
</evidence>
<accession>A0A7J7DTH9</accession>
<dbReference type="PANTHER" id="PTHR31150">
    <property type="entry name" value="EXPRESSED PROTEIN"/>
    <property type="match status" value="1"/>
</dbReference>
<proteinExistence type="predicted"/>
<dbReference type="OrthoDB" id="1900223at2759"/>
<evidence type="ECO:0000313" key="4">
    <source>
        <dbReference type="EMBL" id="KAF5749589.1"/>
    </source>
</evidence>
<feature type="domain" description="RING-type" evidence="3">
    <location>
        <begin position="165"/>
        <end position="222"/>
    </location>
</feature>
<dbReference type="Gene3D" id="3.30.40.10">
    <property type="entry name" value="Zinc/RING finger domain, C3HC4 (zinc finger)"/>
    <property type="match status" value="1"/>
</dbReference>
<dbReference type="AlphaFoldDB" id="A0A7J7DTH9"/>
<keyword evidence="5" id="KW-1185">Reference proteome</keyword>
<comment type="caution">
    <text evidence="4">The sequence shown here is derived from an EMBL/GenBank/DDBJ whole genome shotgun (WGS) entry which is preliminary data.</text>
</comment>
<gene>
    <name evidence="4" type="ORF">HS088_TW04G01559</name>
</gene>
<dbReference type="GO" id="GO:0008270">
    <property type="term" value="F:zinc ion binding"/>
    <property type="evidence" value="ECO:0007669"/>
    <property type="project" value="UniProtKB-KW"/>
</dbReference>
<protein>
    <recommendedName>
        <fullName evidence="3">RING-type domain-containing protein</fullName>
    </recommendedName>
</protein>
<keyword evidence="1" id="KW-0862">Zinc</keyword>
<sequence length="240" mass="26772">MGKRKRSNDRTNHNLTFREPPSASDNMPCSSGTHFLYKEKPAHLVQSSGLMLPSRGSDIADASAKPLNIHSSVSNHHHNLGRSIFLKRSRHHYGHQYSRRNTSTSHVKVSPFRDERLSFKFINQCNPESSCHTDKRDKAFSSQERIRSSSLVMDSISSDIVKMVCGICQKLLRRKPYFLGDGMSSGENSVVAVLICGHVFHADCLEARTGLEDRRDPACPLCLGLELTEVDAPSGQELPV</sequence>
<dbReference type="CDD" id="cd16448">
    <property type="entry name" value="RING-H2"/>
    <property type="match status" value="1"/>
</dbReference>
<feature type="region of interest" description="Disordered" evidence="2">
    <location>
        <begin position="1"/>
        <end position="27"/>
    </location>
</feature>
<dbReference type="SMART" id="SM00184">
    <property type="entry name" value="RING"/>
    <property type="match status" value="1"/>
</dbReference>
<reference evidence="4 5" key="1">
    <citation type="journal article" date="2020" name="Nat. Commun.">
        <title>Genome of Tripterygium wilfordii and identification of cytochrome P450 involved in triptolide biosynthesis.</title>
        <authorList>
            <person name="Tu L."/>
            <person name="Su P."/>
            <person name="Zhang Z."/>
            <person name="Gao L."/>
            <person name="Wang J."/>
            <person name="Hu T."/>
            <person name="Zhou J."/>
            <person name="Zhang Y."/>
            <person name="Zhao Y."/>
            <person name="Liu Y."/>
            <person name="Song Y."/>
            <person name="Tong Y."/>
            <person name="Lu Y."/>
            <person name="Yang J."/>
            <person name="Xu C."/>
            <person name="Jia M."/>
            <person name="Peters R.J."/>
            <person name="Huang L."/>
            <person name="Gao W."/>
        </authorList>
    </citation>
    <scope>NUCLEOTIDE SEQUENCE [LARGE SCALE GENOMIC DNA]</scope>
    <source>
        <strain evidence="5">cv. XIE 37</strain>
        <tissue evidence="4">Leaf</tissue>
    </source>
</reference>
<evidence type="ECO:0000256" key="1">
    <source>
        <dbReference type="PROSITE-ProRule" id="PRU00175"/>
    </source>
</evidence>